<sequence length="37" mass="4416">MNTRKSNDYKITAVNYYLVEDKTQEEVCKIFNCNPRS</sequence>
<proteinExistence type="predicted"/>
<accession>A0A6C0HRB8</accession>
<name>A0A6C0HRB8_9ZZZZ</name>
<dbReference type="EMBL" id="MN740000">
    <property type="protein sequence ID" value="QHT82433.1"/>
    <property type="molecule type" value="Genomic_DNA"/>
</dbReference>
<reference evidence="1" key="1">
    <citation type="journal article" date="2020" name="Nature">
        <title>Giant virus diversity and host interactions through global metagenomics.</title>
        <authorList>
            <person name="Schulz F."/>
            <person name="Roux S."/>
            <person name="Paez-Espino D."/>
            <person name="Jungbluth S."/>
            <person name="Walsh D.A."/>
            <person name="Denef V.J."/>
            <person name="McMahon K.D."/>
            <person name="Konstantinidis K.T."/>
            <person name="Eloe-Fadrosh E.A."/>
            <person name="Kyrpides N.C."/>
            <person name="Woyke T."/>
        </authorList>
    </citation>
    <scope>NUCLEOTIDE SEQUENCE</scope>
    <source>
        <strain evidence="1">GVMAG-M-3300023184-161</strain>
    </source>
</reference>
<protein>
    <submittedName>
        <fullName evidence="1">Uncharacterized protein</fullName>
    </submittedName>
</protein>
<organism evidence="1">
    <name type="scientific">viral metagenome</name>
    <dbReference type="NCBI Taxonomy" id="1070528"/>
    <lineage>
        <taxon>unclassified sequences</taxon>
        <taxon>metagenomes</taxon>
        <taxon>organismal metagenomes</taxon>
    </lineage>
</organism>
<evidence type="ECO:0000313" key="1">
    <source>
        <dbReference type="EMBL" id="QHT82433.1"/>
    </source>
</evidence>
<dbReference type="AlphaFoldDB" id="A0A6C0HRB8"/>